<dbReference type="Proteomes" id="UP000663923">
    <property type="component" value="Chromosome"/>
</dbReference>
<sequence>MAPVDHQTADEAPLWKRLAWMAGIWAMSISALGVVAYILRLWIK</sequence>
<name>A0ABX7T5I2_9SPHN</name>
<evidence type="ECO:0000256" key="1">
    <source>
        <dbReference type="SAM" id="Phobius"/>
    </source>
</evidence>
<feature type="transmembrane region" description="Helical" evidence="1">
    <location>
        <begin position="20"/>
        <end position="43"/>
    </location>
</feature>
<dbReference type="EMBL" id="CP071794">
    <property type="protein sequence ID" value="QTD56854.1"/>
    <property type="molecule type" value="Genomic_DNA"/>
</dbReference>
<keyword evidence="3" id="KW-1185">Reference proteome</keyword>
<evidence type="ECO:0000313" key="3">
    <source>
        <dbReference type="Proteomes" id="UP000663923"/>
    </source>
</evidence>
<proteinExistence type="predicted"/>
<protein>
    <submittedName>
        <fullName evidence="2">DUF2474 domain-containing protein</fullName>
    </submittedName>
</protein>
<dbReference type="RefSeq" id="WP_207988885.1">
    <property type="nucleotide sequence ID" value="NZ_CP071794.1"/>
</dbReference>
<dbReference type="Pfam" id="PF10617">
    <property type="entry name" value="DUF2474"/>
    <property type="match status" value="1"/>
</dbReference>
<reference evidence="2 3" key="1">
    <citation type="submission" date="2021-03" db="EMBL/GenBank/DDBJ databases">
        <title>Complete genome of Parasphingorhabdus_sp.JHSY0214.</title>
        <authorList>
            <person name="Yoo J.H."/>
            <person name="Bae J.W."/>
        </authorList>
    </citation>
    <scope>NUCLEOTIDE SEQUENCE [LARGE SCALE GENOMIC DNA]</scope>
    <source>
        <strain evidence="2 3">JHSY0214</strain>
    </source>
</reference>
<evidence type="ECO:0000313" key="2">
    <source>
        <dbReference type="EMBL" id="QTD56854.1"/>
    </source>
</evidence>
<organism evidence="2 3">
    <name type="scientific">Parasphingorhabdus cellanae</name>
    <dbReference type="NCBI Taxonomy" id="2806553"/>
    <lineage>
        <taxon>Bacteria</taxon>
        <taxon>Pseudomonadati</taxon>
        <taxon>Pseudomonadota</taxon>
        <taxon>Alphaproteobacteria</taxon>
        <taxon>Sphingomonadales</taxon>
        <taxon>Sphingomonadaceae</taxon>
        <taxon>Parasphingorhabdus</taxon>
    </lineage>
</organism>
<dbReference type="InterPro" id="IPR018895">
    <property type="entry name" value="DUF2474"/>
</dbReference>
<gene>
    <name evidence="2" type="ORF">J4G78_04570</name>
</gene>
<keyword evidence="1" id="KW-1133">Transmembrane helix</keyword>
<keyword evidence="1" id="KW-0812">Transmembrane</keyword>
<keyword evidence="1" id="KW-0472">Membrane</keyword>
<accession>A0ABX7T5I2</accession>